<evidence type="ECO:0000256" key="3">
    <source>
        <dbReference type="ARBA" id="ARBA00012328"/>
    </source>
</evidence>
<comment type="similarity">
    <text evidence="2 12">Belongs to the RNA methyltransferase RsmE family.</text>
</comment>
<evidence type="ECO:0000313" key="16">
    <source>
        <dbReference type="Proteomes" id="UP000268229"/>
    </source>
</evidence>
<dbReference type="PANTHER" id="PTHR30027">
    <property type="entry name" value="RIBOSOMAL RNA SMALL SUBUNIT METHYLTRANSFERASE E"/>
    <property type="match status" value="1"/>
</dbReference>
<sequence length="241" mass="26640">MPRFYVSAELHSEQTLQLPDNVVRHLHVLRVRPHEEIVLFNGNGKAYPACLTLLEKRRAEAEILREEPTGNESPLRITLIQAVSGGERMDFTLQKSVELGVAEIRPVLSERCVVRLDGERADKRVARWQEIVIAACEQSGRNVVPQVLPLTSYKEALNRLPEADARLLMSLNNARSLNAVASAPQCITFMVGPEGGWTAAEEQTAFNAGFQSVTLGPRVLRTETASLAAIAAMQTLWGDFV</sequence>
<evidence type="ECO:0000256" key="11">
    <source>
        <dbReference type="ARBA" id="ARBA00047944"/>
    </source>
</evidence>
<dbReference type="PIRSF" id="PIRSF015601">
    <property type="entry name" value="MTase_slr0722"/>
    <property type="match status" value="1"/>
</dbReference>
<evidence type="ECO:0000259" key="13">
    <source>
        <dbReference type="Pfam" id="PF04452"/>
    </source>
</evidence>
<comment type="subcellular location">
    <subcellularLocation>
        <location evidence="1 12">Cytoplasm</location>
    </subcellularLocation>
</comment>
<proteinExistence type="inferred from homology"/>
<evidence type="ECO:0000256" key="12">
    <source>
        <dbReference type="PIRNR" id="PIRNR015601"/>
    </source>
</evidence>
<dbReference type="PANTHER" id="PTHR30027:SF3">
    <property type="entry name" value="16S RRNA (URACIL(1498)-N(3))-METHYLTRANSFERASE"/>
    <property type="match status" value="1"/>
</dbReference>
<dbReference type="KEGG" id="nani:NCTC12227_00232"/>
<gene>
    <name evidence="15" type="primary">rsmE</name>
    <name evidence="15" type="ORF">NCTC12227_00232</name>
</gene>
<dbReference type="InterPro" id="IPR029028">
    <property type="entry name" value="Alpha/beta_knot_MTases"/>
</dbReference>
<evidence type="ECO:0000256" key="2">
    <source>
        <dbReference type="ARBA" id="ARBA00005528"/>
    </source>
</evidence>
<dbReference type="InterPro" id="IPR029026">
    <property type="entry name" value="tRNA_m1G_MTases_N"/>
</dbReference>
<dbReference type="GO" id="GO:0070475">
    <property type="term" value="P:rRNA base methylation"/>
    <property type="evidence" value="ECO:0007669"/>
    <property type="project" value="TreeGrafter"/>
</dbReference>
<dbReference type="SUPFAM" id="SSF75217">
    <property type="entry name" value="alpha/beta knot"/>
    <property type="match status" value="1"/>
</dbReference>
<evidence type="ECO:0000256" key="9">
    <source>
        <dbReference type="ARBA" id="ARBA00022691"/>
    </source>
</evidence>
<dbReference type="SUPFAM" id="SSF88697">
    <property type="entry name" value="PUA domain-like"/>
    <property type="match status" value="1"/>
</dbReference>
<evidence type="ECO:0000256" key="1">
    <source>
        <dbReference type="ARBA" id="ARBA00004496"/>
    </source>
</evidence>
<keyword evidence="8 12" id="KW-0808">Transferase</keyword>
<organism evidence="15 16">
    <name type="scientific">Neisseria animaloris</name>
    <dbReference type="NCBI Taxonomy" id="326522"/>
    <lineage>
        <taxon>Bacteria</taxon>
        <taxon>Pseudomonadati</taxon>
        <taxon>Pseudomonadota</taxon>
        <taxon>Betaproteobacteria</taxon>
        <taxon>Neisseriales</taxon>
        <taxon>Neisseriaceae</taxon>
        <taxon>Neisseria</taxon>
    </lineage>
</organism>
<dbReference type="InterPro" id="IPR006700">
    <property type="entry name" value="RsmE"/>
</dbReference>
<reference evidence="15 16" key="1">
    <citation type="submission" date="2018-12" db="EMBL/GenBank/DDBJ databases">
        <authorList>
            <consortium name="Pathogen Informatics"/>
        </authorList>
    </citation>
    <scope>NUCLEOTIDE SEQUENCE [LARGE SCALE GENOMIC DNA]</scope>
    <source>
        <strain evidence="15 16">NCTC12227</strain>
    </source>
</reference>
<comment type="catalytic activity">
    <reaction evidence="11 12">
        <text>uridine(1498) in 16S rRNA + S-adenosyl-L-methionine = N(3)-methyluridine(1498) in 16S rRNA + S-adenosyl-L-homocysteine + H(+)</text>
        <dbReference type="Rhea" id="RHEA:42920"/>
        <dbReference type="Rhea" id="RHEA-COMP:10283"/>
        <dbReference type="Rhea" id="RHEA-COMP:10284"/>
        <dbReference type="ChEBI" id="CHEBI:15378"/>
        <dbReference type="ChEBI" id="CHEBI:57856"/>
        <dbReference type="ChEBI" id="CHEBI:59789"/>
        <dbReference type="ChEBI" id="CHEBI:65315"/>
        <dbReference type="ChEBI" id="CHEBI:74502"/>
        <dbReference type="EC" id="2.1.1.193"/>
    </reaction>
</comment>
<dbReference type="InterPro" id="IPR015947">
    <property type="entry name" value="PUA-like_sf"/>
</dbReference>
<evidence type="ECO:0000313" key="15">
    <source>
        <dbReference type="EMBL" id="VEJ20525.1"/>
    </source>
</evidence>
<dbReference type="EC" id="2.1.1.193" evidence="3 12"/>
<evidence type="ECO:0000256" key="4">
    <source>
        <dbReference type="ARBA" id="ARBA00013673"/>
    </source>
</evidence>
<dbReference type="Pfam" id="PF04452">
    <property type="entry name" value="Methyltrans_RNA"/>
    <property type="match status" value="1"/>
</dbReference>
<dbReference type="OrthoDB" id="9815641at2"/>
<evidence type="ECO:0000259" key="14">
    <source>
        <dbReference type="Pfam" id="PF20260"/>
    </source>
</evidence>
<dbReference type="RefSeq" id="WP_126303804.1">
    <property type="nucleotide sequence ID" value="NZ_LR134516.1"/>
</dbReference>
<evidence type="ECO:0000256" key="10">
    <source>
        <dbReference type="ARBA" id="ARBA00025699"/>
    </source>
</evidence>
<dbReference type="Pfam" id="PF20260">
    <property type="entry name" value="PUA_4"/>
    <property type="match status" value="1"/>
</dbReference>
<dbReference type="NCBIfam" id="NF008692">
    <property type="entry name" value="PRK11713.1-5"/>
    <property type="match status" value="1"/>
</dbReference>
<keyword evidence="6 12" id="KW-0698">rRNA processing</keyword>
<evidence type="ECO:0000256" key="8">
    <source>
        <dbReference type="ARBA" id="ARBA00022679"/>
    </source>
</evidence>
<dbReference type="STRING" id="326522.BWD08_00900"/>
<evidence type="ECO:0000256" key="6">
    <source>
        <dbReference type="ARBA" id="ARBA00022552"/>
    </source>
</evidence>
<dbReference type="InterPro" id="IPR046887">
    <property type="entry name" value="RsmE_PUA-like"/>
</dbReference>
<dbReference type="AlphaFoldDB" id="A0A3S4Y6W8"/>
<dbReference type="Proteomes" id="UP000268229">
    <property type="component" value="Chromosome"/>
</dbReference>
<keyword evidence="9 12" id="KW-0949">S-adenosyl-L-methionine</keyword>
<dbReference type="EMBL" id="LR134516">
    <property type="protein sequence ID" value="VEJ20525.1"/>
    <property type="molecule type" value="Genomic_DNA"/>
</dbReference>
<dbReference type="InterPro" id="IPR046886">
    <property type="entry name" value="RsmE_MTase_dom"/>
</dbReference>
<name>A0A3S4Y6W8_9NEIS</name>
<dbReference type="CDD" id="cd18084">
    <property type="entry name" value="RsmE-like"/>
    <property type="match status" value="1"/>
</dbReference>
<dbReference type="NCBIfam" id="TIGR00046">
    <property type="entry name" value="RsmE family RNA methyltransferase"/>
    <property type="match status" value="1"/>
</dbReference>
<protein>
    <recommendedName>
        <fullName evidence="4 12">Ribosomal RNA small subunit methyltransferase E</fullName>
        <ecNumber evidence="3 12">2.1.1.193</ecNumber>
    </recommendedName>
</protein>
<dbReference type="GO" id="GO:0005737">
    <property type="term" value="C:cytoplasm"/>
    <property type="evidence" value="ECO:0007669"/>
    <property type="project" value="UniProtKB-SubCell"/>
</dbReference>
<keyword evidence="7 12" id="KW-0489">Methyltransferase</keyword>
<keyword evidence="16" id="KW-1185">Reference proteome</keyword>
<accession>A0A3S4Y6W8</accession>
<feature type="domain" description="Ribosomal RNA small subunit methyltransferase E PUA-like" evidence="14">
    <location>
        <begin position="18"/>
        <end position="64"/>
    </location>
</feature>
<comment type="function">
    <text evidence="10 12">Specifically methylates the N3 position of the uracil ring of uridine 1498 (m3U1498) in 16S rRNA. Acts on the fully assembled 30S ribosomal subunit.</text>
</comment>
<keyword evidence="5 12" id="KW-0963">Cytoplasm</keyword>
<dbReference type="Gene3D" id="3.40.1280.10">
    <property type="match status" value="1"/>
</dbReference>
<feature type="domain" description="Ribosomal RNA small subunit methyltransferase E methyltransferase" evidence="13">
    <location>
        <begin position="71"/>
        <end position="234"/>
    </location>
</feature>
<dbReference type="GO" id="GO:0070042">
    <property type="term" value="F:rRNA (uridine-N3-)-methyltransferase activity"/>
    <property type="evidence" value="ECO:0007669"/>
    <property type="project" value="TreeGrafter"/>
</dbReference>
<evidence type="ECO:0000256" key="5">
    <source>
        <dbReference type="ARBA" id="ARBA00022490"/>
    </source>
</evidence>
<evidence type="ECO:0000256" key="7">
    <source>
        <dbReference type="ARBA" id="ARBA00022603"/>
    </source>
</evidence>